<comment type="caution">
    <text evidence="1">The sequence shown here is derived from an EMBL/GenBank/DDBJ whole genome shotgun (WGS) entry which is preliminary data.</text>
</comment>
<protein>
    <submittedName>
        <fullName evidence="1">Uncharacterized protein</fullName>
    </submittedName>
</protein>
<reference evidence="1 2" key="1">
    <citation type="journal article" date="2014" name="PLoS Genet.">
        <title>Phylogenetically driven sequencing of extremely halophilic archaea reveals strategies for static and dynamic osmo-response.</title>
        <authorList>
            <person name="Becker E.A."/>
            <person name="Seitzer P.M."/>
            <person name="Tritt A."/>
            <person name="Larsen D."/>
            <person name="Krusor M."/>
            <person name="Yao A.I."/>
            <person name="Wu D."/>
            <person name="Madern D."/>
            <person name="Eisen J.A."/>
            <person name="Darling A.E."/>
            <person name="Facciotti M.T."/>
        </authorList>
    </citation>
    <scope>NUCLEOTIDE SEQUENCE [LARGE SCALE GENOMIC DNA]</scope>
    <source>
        <strain evidence="1 2">100A6</strain>
    </source>
</reference>
<dbReference type="EMBL" id="AOMB01000005">
    <property type="protein sequence ID" value="EMA41443.1"/>
    <property type="molecule type" value="Genomic_DNA"/>
</dbReference>
<evidence type="ECO:0000313" key="2">
    <source>
        <dbReference type="Proteomes" id="UP000011566"/>
    </source>
</evidence>
<keyword evidence="2" id="KW-1185">Reference proteome</keyword>
<proteinExistence type="predicted"/>
<dbReference type="AlphaFoldDB" id="M0M7V4"/>
<dbReference type="Proteomes" id="UP000011566">
    <property type="component" value="Unassembled WGS sequence"/>
</dbReference>
<gene>
    <name evidence="1" type="ORF">C447_01275</name>
</gene>
<organism evidence="1 2">
    <name type="scientific">Halococcus hamelinensis 100A6</name>
    <dbReference type="NCBI Taxonomy" id="1132509"/>
    <lineage>
        <taxon>Archaea</taxon>
        <taxon>Methanobacteriati</taxon>
        <taxon>Methanobacteriota</taxon>
        <taxon>Stenosarchaea group</taxon>
        <taxon>Halobacteria</taxon>
        <taxon>Halobacteriales</taxon>
        <taxon>Halococcaceae</taxon>
        <taxon>Halococcus</taxon>
    </lineage>
</organism>
<accession>M0M7V4</accession>
<name>M0M7V4_9EURY</name>
<evidence type="ECO:0000313" key="1">
    <source>
        <dbReference type="EMBL" id="EMA41443.1"/>
    </source>
</evidence>
<sequence>MLLTGNRIPMFVLKVLVDLYGAYPSCSLIFDLLRYWCFSIRIIILTAGGRAICPLDLLVLPIECREDLGG</sequence>